<reference evidence="2" key="2">
    <citation type="submission" date="2025-08" db="UniProtKB">
        <authorList>
            <consortium name="RefSeq"/>
        </authorList>
    </citation>
    <scope>IDENTIFICATION</scope>
    <source>
        <tissue evidence="2">Leaf</tissue>
    </source>
</reference>
<proteinExistence type="predicted"/>
<accession>A0AC58U027</accession>
<organism evidence="1 2">
    <name type="scientific">Nicotiana tabacum</name>
    <name type="common">Common tobacco</name>
    <dbReference type="NCBI Taxonomy" id="4097"/>
    <lineage>
        <taxon>Eukaryota</taxon>
        <taxon>Viridiplantae</taxon>
        <taxon>Streptophyta</taxon>
        <taxon>Embryophyta</taxon>
        <taxon>Tracheophyta</taxon>
        <taxon>Spermatophyta</taxon>
        <taxon>Magnoliopsida</taxon>
        <taxon>eudicotyledons</taxon>
        <taxon>Gunneridae</taxon>
        <taxon>Pentapetalae</taxon>
        <taxon>asterids</taxon>
        <taxon>lamiids</taxon>
        <taxon>Solanales</taxon>
        <taxon>Solanaceae</taxon>
        <taxon>Nicotianoideae</taxon>
        <taxon>Nicotianeae</taxon>
        <taxon>Nicotiana</taxon>
    </lineage>
</organism>
<name>A0AC58U027_TOBAC</name>
<evidence type="ECO:0000313" key="1">
    <source>
        <dbReference type="Proteomes" id="UP000790787"/>
    </source>
</evidence>
<keyword evidence="1" id="KW-1185">Reference proteome</keyword>
<evidence type="ECO:0000313" key="2">
    <source>
        <dbReference type="RefSeq" id="XP_075102818.1"/>
    </source>
</evidence>
<reference evidence="1" key="1">
    <citation type="journal article" date="2014" name="Nat. Commun.">
        <title>The tobacco genome sequence and its comparison with those of tomato and potato.</title>
        <authorList>
            <person name="Sierro N."/>
            <person name="Battey J.N."/>
            <person name="Ouadi S."/>
            <person name="Bakaher N."/>
            <person name="Bovet L."/>
            <person name="Willig A."/>
            <person name="Goepfert S."/>
            <person name="Peitsch M.C."/>
            <person name="Ivanov N.V."/>
        </authorList>
    </citation>
    <scope>NUCLEOTIDE SEQUENCE [LARGE SCALE GENOMIC DNA]</scope>
</reference>
<dbReference type="Proteomes" id="UP000790787">
    <property type="component" value="Chromosome 3"/>
</dbReference>
<gene>
    <name evidence="2" type="primary">LOC142177568</name>
</gene>
<sequence>MKIVVGPYKDLRKQILQFLHDRATGGHLGMIATLQRCKAESVKSLGLMQPLPIPDKVWQDISIDFIEGLPQSQPKYWAHWLPLAEWWYNTTYHSATKLTPFEVLYGQKPPLHMPYIPYSSMVGEVDRSLQAREATIRLLKHHLALAQSRIKALANKKRSFREFAVGDVVFIRLQPYR</sequence>
<protein>
    <submittedName>
        <fullName evidence="2">Uncharacterized protein LOC142177568</fullName>
    </submittedName>
</protein>
<dbReference type="RefSeq" id="XP_075102818.1">
    <property type="nucleotide sequence ID" value="XM_075246717.1"/>
</dbReference>